<dbReference type="InterPro" id="IPR047703">
    <property type="entry name" value="SCO2322-like"/>
</dbReference>
<reference evidence="2" key="1">
    <citation type="submission" date="2020-05" db="EMBL/GenBank/DDBJ databases">
        <authorList>
            <person name="Chiriac C."/>
            <person name="Salcher M."/>
            <person name="Ghai R."/>
            <person name="Kavagutti S V."/>
        </authorList>
    </citation>
    <scope>NUCLEOTIDE SEQUENCE</scope>
</reference>
<proteinExistence type="predicted"/>
<dbReference type="NCBIfam" id="NF040672">
    <property type="entry name" value="SCO2322_fam"/>
    <property type="match status" value="1"/>
</dbReference>
<organism evidence="2">
    <name type="scientific">freshwater metagenome</name>
    <dbReference type="NCBI Taxonomy" id="449393"/>
    <lineage>
        <taxon>unclassified sequences</taxon>
        <taxon>metagenomes</taxon>
        <taxon>ecological metagenomes</taxon>
    </lineage>
</organism>
<keyword evidence="1" id="KW-0812">Transmembrane</keyword>
<dbReference type="AlphaFoldDB" id="A0A6J7HDA7"/>
<name>A0A6J7HDA7_9ZZZZ</name>
<feature type="transmembrane region" description="Helical" evidence="1">
    <location>
        <begin position="197"/>
        <end position="214"/>
    </location>
</feature>
<accession>A0A6J7HDA7</accession>
<keyword evidence="1" id="KW-0472">Membrane</keyword>
<sequence>MRTRQRTVSTLVLAVVGVYASLLFASTASATTAYRYWTYWQVSNSQWMFAQAGPASTTPANGSVEGWRFGISSSRADQTMTPQFTASTAFAMICANETAPAGMKRVALVIDPGLKQHAPRGESPGAVFTQCVQIQESANGYDVLRQAQPVRTDNGLICAINNYPRQECAEVVDESAMQSSAMDATVTVPTSDSSSPFPFIVGALFIGALGGLIWKLRKRT</sequence>
<keyword evidence="1" id="KW-1133">Transmembrane helix</keyword>
<dbReference type="EMBL" id="CAFBMC010000169">
    <property type="protein sequence ID" value="CAB4914465.1"/>
    <property type="molecule type" value="Genomic_DNA"/>
</dbReference>
<protein>
    <submittedName>
        <fullName evidence="2">Unannotated protein</fullName>
    </submittedName>
</protein>
<gene>
    <name evidence="2" type="ORF">UFOPK3495_01792</name>
</gene>
<evidence type="ECO:0000313" key="2">
    <source>
        <dbReference type="EMBL" id="CAB4914465.1"/>
    </source>
</evidence>
<evidence type="ECO:0000256" key="1">
    <source>
        <dbReference type="SAM" id="Phobius"/>
    </source>
</evidence>